<comment type="caution">
    <text evidence="3">The sequence shown here is derived from an EMBL/GenBank/DDBJ whole genome shotgun (WGS) entry which is preliminary data.</text>
</comment>
<organism evidence="3 4">
    <name type="scientific">Apiosordaria backusii</name>
    <dbReference type="NCBI Taxonomy" id="314023"/>
    <lineage>
        <taxon>Eukaryota</taxon>
        <taxon>Fungi</taxon>
        <taxon>Dikarya</taxon>
        <taxon>Ascomycota</taxon>
        <taxon>Pezizomycotina</taxon>
        <taxon>Sordariomycetes</taxon>
        <taxon>Sordariomycetidae</taxon>
        <taxon>Sordariales</taxon>
        <taxon>Lasiosphaeriaceae</taxon>
        <taxon>Apiosordaria</taxon>
    </lineage>
</organism>
<evidence type="ECO:0000313" key="4">
    <source>
        <dbReference type="Proteomes" id="UP001172159"/>
    </source>
</evidence>
<feature type="compositionally biased region" description="Polar residues" evidence="1">
    <location>
        <begin position="42"/>
        <end position="55"/>
    </location>
</feature>
<evidence type="ECO:0000256" key="2">
    <source>
        <dbReference type="SAM" id="Phobius"/>
    </source>
</evidence>
<accession>A0AA40BS08</accession>
<dbReference type="Proteomes" id="UP001172159">
    <property type="component" value="Unassembled WGS sequence"/>
</dbReference>
<reference evidence="3" key="1">
    <citation type="submission" date="2023-06" db="EMBL/GenBank/DDBJ databases">
        <title>Genome-scale phylogeny and comparative genomics of the fungal order Sordariales.</title>
        <authorList>
            <consortium name="Lawrence Berkeley National Laboratory"/>
            <person name="Hensen N."/>
            <person name="Bonometti L."/>
            <person name="Westerberg I."/>
            <person name="Brannstrom I.O."/>
            <person name="Guillou S."/>
            <person name="Cros-Aarteil S."/>
            <person name="Calhoun S."/>
            <person name="Haridas S."/>
            <person name="Kuo A."/>
            <person name="Mondo S."/>
            <person name="Pangilinan J."/>
            <person name="Riley R."/>
            <person name="Labutti K."/>
            <person name="Andreopoulos B."/>
            <person name="Lipzen A."/>
            <person name="Chen C."/>
            <person name="Yanf M."/>
            <person name="Daum C."/>
            <person name="Ng V."/>
            <person name="Clum A."/>
            <person name="Steindorff A."/>
            <person name="Ohm R."/>
            <person name="Martin F."/>
            <person name="Silar P."/>
            <person name="Natvig D."/>
            <person name="Lalanne C."/>
            <person name="Gautier V."/>
            <person name="Ament-Velasquez S.L."/>
            <person name="Kruys A."/>
            <person name="Hutchinson M.I."/>
            <person name="Powell A.J."/>
            <person name="Barry K."/>
            <person name="Miller A.N."/>
            <person name="Grigoriev I.V."/>
            <person name="Debuchy R."/>
            <person name="Gladieux P."/>
            <person name="Thoren M.H."/>
            <person name="Johannesson H."/>
        </authorList>
    </citation>
    <scope>NUCLEOTIDE SEQUENCE</scope>
    <source>
        <strain evidence="3">CBS 540.89</strain>
    </source>
</reference>
<sequence length="137" mass="15185">MPTVAETTLASIASFLIGATFSFLLAYCCLMKKRKNEVRQATELQNTGPPLTYPNTKKYIHYPRRALTRTGTDNPPETQPPIAPAHIARPSSRGRPHDYTPDVPTGVRRSVSPLSTQDQRGGQAEQYYEAPSSRQVV</sequence>
<proteinExistence type="predicted"/>
<name>A0AA40BS08_9PEZI</name>
<dbReference type="AlphaFoldDB" id="A0AA40BS08"/>
<keyword evidence="2" id="KW-0472">Membrane</keyword>
<protein>
    <submittedName>
        <fullName evidence="3">Uncharacterized protein</fullName>
    </submittedName>
</protein>
<gene>
    <name evidence="3" type="ORF">B0T21DRAFT_409653</name>
</gene>
<feature type="transmembrane region" description="Helical" evidence="2">
    <location>
        <begin position="12"/>
        <end position="30"/>
    </location>
</feature>
<feature type="compositionally biased region" description="Basic residues" evidence="1">
    <location>
        <begin position="58"/>
        <end position="67"/>
    </location>
</feature>
<keyword evidence="4" id="KW-1185">Reference proteome</keyword>
<evidence type="ECO:0000313" key="3">
    <source>
        <dbReference type="EMBL" id="KAK0739298.1"/>
    </source>
</evidence>
<evidence type="ECO:0000256" key="1">
    <source>
        <dbReference type="SAM" id="MobiDB-lite"/>
    </source>
</evidence>
<feature type="region of interest" description="Disordered" evidence="1">
    <location>
        <begin position="38"/>
        <end position="137"/>
    </location>
</feature>
<keyword evidence="2" id="KW-0812">Transmembrane</keyword>
<dbReference type="EMBL" id="JAUKTV010000004">
    <property type="protein sequence ID" value="KAK0739298.1"/>
    <property type="molecule type" value="Genomic_DNA"/>
</dbReference>
<keyword evidence="2" id="KW-1133">Transmembrane helix</keyword>